<name>A0A5K7YGJ7_9BACT</name>
<dbReference type="RefSeq" id="WP_155316838.1">
    <property type="nucleotide sequence ID" value="NZ_AP021874.1"/>
</dbReference>
<sequence length="535" mass="58628">MTARSSRPARARRFRNLIVFQVVSLVMILAIAGIALYRDRQNRDAVAAAQISRLAEQMASRIDRFFNPVGEDLLLVRQWSLNGTLTLSEPDLLAAKFSPLLRNHPQIFGFFLWEQGRLSFVLVRDGEGLLMGHTRSESSKDGWVWGGRDADGKMTDQWSEALRDPAGLSDDWRRAPELKGQGSIVWSPARSFPPAGMSGLSAATAWQKEHIGHVAAAGVLNTQIAQLLDDIRAGSSYRFFLFSRSGVFIDFQNPSAPVSPDSGAGEPGSAPQDPILAAAGQAWRQGGEIDVPFGFDVAGEPQYGLIHGLQGSRQQAGVGVIASRTDLLRHLPLNRFFFVPAGLGLLWCLLLAAALRMGRPERPGRGKKPLQAMTAAELIALIEQGETDTLEFKSTLRWNLRSGKAGKEIELACLKTVAAFMNTDGGTLLVGVADNGTIHGIAADNFPNDDKYLRHFSAIFEQHIGLNFTEFIEFALLPAAGVSVFAVRCRRSPRPVFITNKKDEMFFIRSGPSSRQLTTSQTLAYLEERGQREKG</sequence>
<dbReference type="Proteomes" id="UP000427906">
    <property type="component" value="Chromosome"/>
</dbReference>
<protein>
    <recommendedName>
        <fullName evidence="2">Schlafen AlbA-2 domain-containing protein</fullName>
    </recommendedName>
</protein>
<evidence type="ECO:0000313" key="4">
    <source>
        <dbReference type="Proteomes" id="UP000427906"/>
    </source>
</evidence>
<keyword evidence="1" id="KW-0472">Membrane</keyword>
<dbReference type="InterPro" id="IPR007421">
    <property type="entry name" value="Schlafen_AlbA_2_dom"/>
</dbReference>
<accession>A0A5K7YGJ7</accession>
<evidence type="ECO:0000259" key="2">
    <source>
        <dbReference type="Pfam" id="PF04326"/>
    </source>
</evidence>
<organism evidence="3 4">
    <name type="scientific">Desulfosarcina alkanivorans</name>
    <dbReference type="NCBI Taxonomy" id="571177"/>
    <lineage>
        <taxon>Bacteria</taxon>
        <taxon>Pseudomonadati</taxon>
        <taxon>Thermodesulfobacteriota</taxon>
        <taxon>Desulfobacteria</taxon>
        <taxon>Desulfobacterales</taxon>
        <taxon>Desulfosarcinaceae</taxon>
        <taxon>Desulfosarcina</taxon>
    </lineage>
</organism>
<evidence type="ECO:0000256" key="1">
    <source>
        <dbReference type="SAM" id="Phobius"/>
    </source>
</evidence>
<feature type="transmembrane region" description="Helical" evidence="1">
    <location>
        <begin position="336"/>
        <end position="355"/>
    </location>
</feature>
<feature type="transmembrane region" description="Helical" evidence="1">
    <location>
        <begin position="17"/>
        <end position="37"/>
    </location>
</feature>
<proteinExistence type="predicted"/>
<dbReference type="EMBL" id="AP021874">
    <property type="protein sequence ID" value="BBO68712.1"/>
    <property type="molecule type" value="Genomic_DNA"/>
</dbReference>
<gene>
    <name evidence="3" type="ORF">DSCA_26420</name>
</gene>
<dbReference type="OrthoDB" id="9798761at2"/>
<feature type="domain" description="Schlafen AlbA-2" evidence="2">
    <location>
        <begin position="386"/>
        <end position="517"/>
    </location>
</feature>
<keyword evidence="4" id="KW-1185">Reference proteome</keyword>
<dbReference type="PANTHER" id="PTHR30595">
    <property type="entry name" value="GLPR-RELATED TRANSCRIPTIONAL REPRESSOR"/>
    <property type="match status" value="1"/>
</dbReference>
<reference evidence="3 4" key="1">
    <citation type="submission" date="2019-11" db="EMBL/GenBank/DDBJ databases">
        <title>Comparative genomics of hydrocarbon-degrading Desulfosarcina strains.</title>
        <authorList>
            <person name="Watanabe M."/>
            <person name="Kojima H."/>
            <person name="Fukui M."/>
        </authorList>
    </citation>
    <scope>NUCLEOTIDE SEQUENCE [LARGE SCALE GENOMIC DNA]</scope>
    <source>
        <strain evidence="3 4">PL12</strain>
    </source>
</reference>
<evidence type="ECO:0000313" key="3">
    <source>
        <dbReference type="EMBL" id="BBO68712.1"/>
    </source>
</evidence>
<dbReference type="InterPro" id="IPR038461">
    <property type="entry name" value="Schlafen_AlbA_2_dom_sf"/>
</dbReference>
<dbReference type="Gene3D" id="3.30.950.30">
    <property type="entry name" value="Schlafen, AAA domain"/>
    <property type="match status" value="1"/>
</dbReference>
<dbReference type="KEGG" id="dalk:DSCA_26420"/>
<keyword evidence="1" id="KW-1133">Transmembrane helix</keyword>
<dbReference type="Pfam" id="PF04326">
    <property type="entry name" value="SLFN_AlbA_2"/>
    <property type="match status" value="1"/>
</dbReference>
<keyword evidence="1" id="KW-0812">Transmembrane</keyword>
<dbReference type="AlphaFoldDB" id="A0A5K7YGJ7"/>
<dbReference type="PANTHER" id="PTHR30595:SF6">
    <property type="entry name" value="SCHLAFEN ALBA-2 DOMAIN-CONTAINING PROTEIN"/>
    <property type="match status" value="1"/>
</dbReference>